<dbReference type="PaxDb" id="3708-A0A078GYE0"/>
<dbReference type="Proteomes" id="UP000028999">
    <property type="component" value="Unassembled WGS sequence"/>
</dbReference>
<dbReference type="Proteomes" id="UP001295469">
    <property type="component" value="Chromosome A03"/>
</dbReference>
<evidence type="ECO:0000313" key="3">
    <source>
        <dbReference type="Proteomes" id="UP000028999"/>
    </source>
</evidence>
<organism evidence="2 3">
    <name type="scientific">Brassica napus</name>
    <name type="common">Rape</name>
    <dbReference type="NCBI Taxonomy" id="3708"/>
    <lineage>
        <taxon>Eukaryota</taxon>
        <taxon>Viridiplantae</taxon>
        <taxon>Streptophyta</taxon>
        <taxon>Embryophyta</taxon>
        <taxon>Tracheophyta</taxon>
        <taxon>Spermatophyta</taxon>
        <taxon>Magnoliopsida</taxon>
        <taxon>eudicotyledons</taxon>
        <taxon>Gunneridae</taxon>
        <taxon>Pentapetalae</taxon>
        <taxon>rosids</taxon>
        <taxon>malvids</taxon>
        <taxon>Brassicales</taxon>
        <taxon>Brassicaceae</taxon>
        <taxon>Brassiceae</taxon>
        <taxon>Brassica</taxon>
    </lineage>
</organism>
<sequence length="81" mass="9143">MYKSKHTMPTIKFCTLYNLFIYLHYGYIWVRAGPGFFAHDNIPTNSPTLGSSPTGVLQKSTTFCPLSNSPVAESNNFRYTT</sequence>
<name>A0A078GYE0_BRANA</name>
<gene>
    <name evidence="2" type="primary">BnaA03g54280D</name>
    <name evidence="1" type="ORF">DARMORV10_A03P65550.1</name>
    <name evidence="2" type="ORF">GSBRNA2T00043308001</name>
</gene>
<keyword evidence="3" id="KW-1185">Reference proteome</keyword>
<evidence type="ECO:0000313" key="2">
    <source>
        <dbReference type="EMBL" id="CDY29583.1"/>
    </source>
</evidence>
<accession>A0A078GYE0</accession>
<dbReference type="STRING" id="3708.A0A078GYE0"/>
<reference evidence="2" key="2">
    <citation type="submission" date="2014-06" db="EMBL/GenBank/DDBJ databases">
        <authorList>
            <person name="Genoscope - CEA"/>
        </authorList>
    </citation>
    <scope>NUCLEOTIDE SEQUENCE</scope>
</reference>
<dbReference type="EMBL" id="LK032239">
    <property type="protein sequence ID" value="CDY29583.1"/>
    <property type="molecule type" value="Genomic_DNA"/>
</dbReference>
<reference evidence="1" key="3">
    <citation type="submission" date="2021-01" db="EMBL/GenBank/DDBJ databases">
        <authorList>
            <consortium name="Genoscope - CEA"/>
            <person name="William W."/>
        </authorList>
    </citation>
    <scope>NUCLEOTIDE SEQUENCE</scope>
</reference>
<dbReference type="Gramene" id="CDY29583">
    <property type="protein sequence ID" value="CDY29583"/>
    <property type="gene ID" value="GSBRNA2T00043308001"/>
</dbReference>
<dbReference type="AlphaFoldDB" id="A0A078GYE0"/>
<reference evidence="2 3" key="1">
    <citation type="journal article" date="2014" name="Science">
        <title>Plant genetics. Early allopolyploid evolution in the post-Neolithic Brassica napus oilseed genome.</title>
        <authorList>
            <person name="Chalhoub B."/>
            <person name="Denoeud F."/>
            <person name="Liu S."/>
            <person name="Parkin I.A."/>
            <person name="Tang H."/>
            <person name="Wang X."/>
            <person name="Chiquet J."/>
            <person name="Belcram H."/>
            <person name="Tong C."/>
            <person name="Samans B."/>
            <person name="Correa M."/>
            <person name="Da Silva C."/>
            <person name="Just J."/>
            <person name="Falentin C."/>
            <person name="Koh C.S."/>
            <person name="Le Clainche I."/>
            <person name="Bernard M."/>
            <person name="Bento P."/>
            <person name="Noel B."/>
            <person name="Labadie K."/>
            <person name="Alberti A."/>
            <person name="Charles M."/>
            <person name="Arnaud D."/>
            <person name="Guo H."/>
            <person name="Daviaud C."/>
            <person name="Alamery S."/>
            <person name="Jabbari K."/>
            <person name="Zhao M."/>
            <person name="Edger P.P."/>
            <person name="Chelaifa H."/>
            <person name="Tack D."/>
            <person name="Lassalle G."/>
            <person name="Mestiri I."/>
            <person name="Schnel N."/>
            <person name="Le Paslier M.C."/>
            <person name="Fan G."/>
            <person name="Renault V."/>
            <person name="Bayer P.E."/>
            <person name="Golicz A.A."/>
            <person name="Manoli S."/>
            <person name="Lee T.H."/>
            <person name="Thi V.H."/>
            <person name="Chalabi S."/>
            <person name="Hu Q."/>
            <person name="Fan C."/>
            <person name="Tollenaere R."/>
            <person name="Lu Y."/>
            <person name="Battail C."/>
            <person name="Shen J."/>
            <person name="Sidebottom C.H."/>
            <person name="Wang X."/>
            <person name="Canaguier A."/>
            <person name="Chauveau A."/>
            <person name="Berard A."/>
            <person name="Deniot G."/>
            <person name="Guan M."/>
            <person name="Liu Z."/>
            <person name="Sun F."/>
            <person name="Lim Y.P."/>
            <person name="Lyons E."/>
            <person name="Town C.D."/>
            <person name="Bancroft I."/>
            <person name="Wang X."/>
            <person name="Meng J."/>
            <person name="Ma J."/>
            <person name="Pires J.C."/>
            <person name="King G.J."/>
            <person name="Brunel D."/>
            <person name="Delourme R."/>
            <person name="Renard M."/>
            <person name="Aury J.M."/>
            <person name="Adams K.L."/>
            <person name="Batley J."/>
            <person name="Snowdon R.J."/>
            <person name="Tost J."/>
            <person name="Edwards D."/>
            <person name="Zhou Y."/>
            <person name="Hua W."/>
            <person name="Sharpe A.G."/>
            <person name="Paterson A.H."/>
            <person name="Guan C."/>
            <person name="Wincker P."/>
        </authorList>
    </citation>
    <scope>NUCLEOTIDE SEQUENCE [LARGE SCALE GENOMIC DNA]</scope>
    <source>
        <strain evidence="3">cv. Darmor-bzh</strain>
    </source>
</reference>
<evidence type="ECO:0000313" key="1">
    <source>
        <dbReference type="EMBL" id="CAF2133565.1"/>
    </source>
</evidence>
<proteinExistence type="predicted"/>
<protein>
    <submittedName>
        <fullName evidence="1">(rape) hypothetical protein</fullName>
    </submittedName>
    <submittedName>
        <fullName evidence="2">BnaA03g54280D protein</fullName>
    </submittedName>
</protein>
<dbReference type="EMBL" id="HG994357">
    <property type="protein sequence ID" value="CAF2133565.1"/>
    <property type="molecule type" value="Genomic_DNA"/>
</dbReference>